<keyword evidence="12" id="KW-1133">Transmembrane helix</keyword>
<keyword evidence="7 10" id="KW-0496">Mitochondrion</keyword>
<feature type="transmembrane region" description="Helical" evidence="12">
    <location>
        <begin position="723"/>
        <end position="745"/>
    </location>
</feature>
<dbReference type="AlphaFoldDB" id="A0A0D9QSQ1"/>
<dbReference type="HAMAP" id="MF_03152">
    <property type="entry name" value="TRM5"/>
    <property type="match status" value="1"/>
</dbReference>
<evidence type="ECO:0000256" key="9">
    <source>
        <dbReference type="ARBA" id="ARBA00047783"/>
    </source>
</evidence>
<dbReference type="GO" id="GO:0005759">
    <property type="term" value="C:mitochondrial matrix"/>
    <property type="evidence" value="ECO:0007669"/>
    <property type="project" value="UniProtKB-SubCell"/>
</dbReference>
<feature type="region of interest" description="Disordered" evidence="11">
    <location>
        <begin position="660"/>
        <end position="681"/>
    </location>
</feature>
<comment type="function">
    <text evidence="10">Specifically methylates the N1 position of guanosine-37 in various cytoplasmic and mitochondrial tRNAs. Methylation is not dependent on the nature of the nucleoside 5' of the target nucleoside. This is the first step in the biosynthesis of wybutosine (yW), a modified base adjacent to the anticodon of tRNAs and required for accurate decoding.</text>
</comment>
<evidence type="ECO:0000256" key="1">
    <source>
        <dbReference type="ARBA" id="ARBA00009775"/>
    </source>
</evidence>
<comment type="subunit">
    <text evidence="10">Monomer.</text>
</comment>
<evidence type="ECO:0000256" key="6">
    <source>
        <dbReference type="ARBA" id="ARBA00022694"/>
    </source>
</evidence>
<keyword evidence="4 10" id="KW-0808">Transferase</keyword>
<feature type="transmembrane region" description="Helical" evidence="12">
    <location>
        <begin position="1000"/>
        <end position="1021"/>
    </location>
</feature>
<dbReference type="PANTHER" id="PTHR23245:SF43">
    <property type="entry name" value="TRNA (GUANINE(37)-N1)-METHYLTRANSFERASE 2"/>
    <property type="match status" value="1"/>
</dbReference>
<evidence type="ECO:0000256" key="5">
    <source>
        <dbReference type="ARBA" id="ARBA00022691"/>
    </source>
</evidence>
<dbReference type="Pfam" id="PF01553">
    <property type="entry name" value="Acyltransferase"/>
    <property type="match status" value="1"/>
</dbReference>
<dbReference type="GO" id="GO:0002939">
    <property type="term" value="P:tRNA N1-guanine methylation"/>
    <property type="evidence" value="ECO:0007669"/>
    <property type="project" value="TreeGrafter"/>
</dbReference>
<dbReference type="InterPro" id="IPR056744">
    <property type="entry name" value="TRM5/TYW2-like_N"/>
</dbReference>
<dbReference type="GO" id="GO:0070901">
    <property type="term" value="P:mitochondrial tRNA methylation"/>
    <property type="evidence" value="ECO:0007669"/>
    <property type="project" value="UniProtKB-ARBA"/>
</dbReference>
<dbReference type="GO" id="GO:0008374">
    <property type="term" value="F:O-acyltransferase activity"/>
    <property type="evidence" value="ECO:0007669"/>
    <property type="project" value="InterPro"/>
</dbReference>
<gene>
    <name evidence="14" type="ORF">AK88_01741</name>
</gene>
<evidence type="ECO:0000256" key="2">
    <source>
        <dbReference type="ARBA" id="ARBA00022490"/>
    </source>
</evidence>
<feature type="binding site" evidence="10">
    <location>
        <begin position="372"/>
        <end position="373"/>
    </location>
    <ligand>
        <name>S-adenosyl-L-methionine</name>
        <dbReference type="ChEBI" id="CHEBI:59789"/>
    </ligand>
</feature>
<feature type="binding site" evidence="10">
    <location>
        <begin position="345"/>
        <end position="346"/>
    </location>
    <ligand>
        <name>S-adenosyl-L-methionine</name>
        <dbReference type="ChEBI" id="CHEBI:59789"/>
    </ligand>
</feature>
<evidence type="ECO:0000256" key="7">
    <source>
        <dbReference type="ARBA" id="ARBA00023128"/>
    </source>
</evidence>
<dbReference type="Pfam" id="PF02475">
    <property type="entry name" value="TRM5-TYW2_MTfase"/>
    <property type="match status" value="1"/>
</dbReference>
<evidence type="ECO:0000256" key="12">
    <source>
        <dbReference type="SAM" id="Phobius"/>
    </source>
</evidence>
<evidence type="ECO:0000259" key="13">
    <source>
        <dbReference type="PROSITE" id="PS51684"/>
    </source>
</evidence>
<dbReference type="InterPro" id="IPR002123">
    <property type="entry name" value="Plipid/glycerol_acylTrfase"/>
</dbReference>
<feature type="region of interest" description="Disordered" evidence="11">
    <location>
        <begin position="469"/>
        <end position="502"/>
    </location>
</feature>
<sequence>MNNSVDIKTLSDVKQKVKYEKRTHCLVLNKYKVNEVLKHKQAKIWFLNIFRFPSVLKMREYQGCLIDAADYDGELLHFIHSHVEGLQGGAEHVGGNANGDVNRNVDAALEDAPLANAPLDDCRLIPLNARFNKALHELMEEQGKKVMEGVYMHPENGQESDSAAQCNEGETLEELFRLITKEGIKITTIQLQFGYDNMNMAEILKKVFPSENEVIHKYEMIGHIAHLNFCERFENYKKVIAEIILDKNKSIKTVINKKDILQNVHRTFNIELLAGEKNYLTTLKENDIKIKLNYELIYWNSKLKKERDRIYDLVENNSIIVDLFAGVGIFSLHLSKKNCLCFSNDINEHAYNFMNVNIKLNKRKSILTYNMDARAFVHMLLTLNICSRDTSTLKMELSQQNWRNVSLDFINSADRSTVDAGKRNKRASDRDAPKYDPALQNATHEKKTKLTHGDASGHVAEHPFEFAAQHPEGQEQKVHRDKKNHDTKKTEQDSPPNETHHVDINLGLYGDVHVLMNLPQTAFEFLDVFQELLHMYSITGQKDTQGKCHRDQMRNVFIHCYFFAKPELFYEEAQRNIRMQLRGLPREMKITEIRKVSPSKLMYVAEFNLKDVFPQDIPVNPPAEHPPRVKQAKVGSVTVHVSSAQVIPGEDIDIEVGRRYDEDSSEKRSNQKNKGGKDNENVQGEKKMIKKFVYHIVAYIIFALHLKLYIVKVFYAKWTWDMYHIYFCLATFYVSLITIYAIAVFCNLKKFDLKNYPVEEIQSCKNNGNQKNVHPYTSFERLDLVNMNFMKLLYGAIFMAGWKTAALLVLATTNIFICFVFSFFTGKHKEDQENAIVKIYLKVLKFICRASLWFFGINEIESHYLCDNDWPKNIVANHVSALDPFYFISEHACSFVAKKSLRKDIVAGLSVISLRCVFVYREKSEDRKIALEMIKERQQMVDQKKNNFPSFVIFSEGTTSNGMQLIEQKKGAFFSLLPITPVLLVYEYDFFNPAYDILPFTWWLILIVSNYQSMSLRTYWLPKVYPPDKKKFPNMTEEERINVFHDEVSKIMFQNMKKYNPRAPQNIDDYNDWPGSLRIKMEFFQAALGNIATKYIINEKNRSEKK</sequence>
<dbReference type="Gene3D" id="3.30.300.110">
    <property type="entry name" value="Met-10+ protein-like domains"/>
    <property type="match status" value="1"/>
</dbReference>
<feature type="compositionally biased region" description="Basic and acidic residues" evidence="11">
    <location>
        <begin position="418"/>
        <end position="434"/>
    </location>
</feature>
<dbReference type="OrthoDB" id="272512at2759"/>
<keyword evidence="8 10" id="KW-0539">Nucleus</keyword>
<keyword evidence="6 10" id="KW-0819">tRNA processing</keyword>
<comment type="similarity">
    <text evidence="10">Belongs to the TRM5 / TYW2 family.</text>
</comment>
<keyword evidence="15" id="KW-1185">Reference proteome</keyword>
<feature type="transmembrane region" description="Helical" evidence="12">
    <location>
        <begin position="792"/>
        <end position="824"/>
    </location>
</feature>
<keyword evidence="3 10" id="KW-0489">Methyltransferase</keyword>
<dbReference type="FunFam" id="3.30.300.110:FF:000001">
    <property type="entry name" value="tRNA (guanine(37)-N1)-methyltransferase"/>
    <property type="match status" value="1"/>
</dbReference>
<dbReference type="PROSITE" id="PS51684">
    <property type="entry name" value="SAM_MT_TRM5_TYW2"/>
    <property type="match status" value="1"/>
</dbReference>
<feature type="region of interest" description="Disordered" evidence="11">
    <location>
        <begin position="418"/>
        <end position="456"/>
    </location>
</feature>
<feature type="compositionally biased region" description="Basic and acidic residues" evidence="11">
    <location>
        <begin position="472"/>
        <end position="502"/>
    </location>
</feature>
<evidence type="ECO:0000313" key="14">
    <source>
        <dbReference type="EMBL" id="KJP88661.1"/>
    </source>
</evidence>
<feature type="domain" description="SAM-dependent methyltransferase TRM5/TYW2-type" evidence="13">
    <location>
        <begin position="218"/>
        <end position="611"/>
    </location>
</feature>
<comment type="subcellular location">
    <subcellularLocation>
        <location evidence="10">Mitochondrion matrix</location>
    </subcellularLocation>
    <subcellularLocation>
        <location evidence="10">Nucleus</location>
    </subcellularLocation>
    <subcellularLocation>
        <location evidence="10">Cytoplasm</location>
    </subcellularLocation>
    <text evidence="10">Predominantly in the mitochondria and in the nucleus.</text>
</comment>
<feature type="transmembrane region" description="Helical" evidence="12">
    <location>
        <begin position="971"/>
        <end position="988"/>
    </location>
</feature>
<keyword evidence="2 10" id="KW-0963">Cytoplasm</keyword>
<feature type="binding site" evidence="10">
    <location>
        <position position="517"/>
    </location>
    <ligand>
        <name>S-adenosyl-L-methionine</name>
        <dbReference type="ChEBI" id="CHEBI:59789"/>
    </ligand>
</feature>
<proteinExistence type="inferred from homology"/>
<evidence type="ECO:0000256" key="10">
    <source>
        <dbReference type="HAMAP-Rule" id="MF_03152"/>
    </source>
</evidence>
<dbReference type="VEuPathDB" id="PlasmoDB:AK88_01741"/>
<organism evidence="14 15">
    <name type="scientific">Plasmodium fragile</name>
    <dbReference type="NCBI Taxonomy" id="5857"/>
    <lineage>
        <taxon>Eukaryota</taxon>
        <taxon>Sar</taxon>
        <taxon>Alveolata</taxon>
        <taxon>Apicomplexa</taxon>
        <taxon>Aconoidasida</taxon>
        <taxon>Haemosporida</taxon>
        <taxon>Plasmodiidae</taxon>
        <taxon>Plasmodium</taxon>
        <taxon>Plasmodium (Plasmodium)</taxon>
    </lineage>
</organism>
<protein>
    <recommendedName>
        <fullName evidence="10">tRNA (guanine(37)-N1)-methyltransferase</fullName>
        <ecNumber evidence="10">2.1.1.228</ecNumber>
    </recommendedName>
    <alternativeName>
        <fullName evidence="10">M1G-methyltransferase</fullName>
    </alternativeName>
    <alternativeName>
        <fullName evidence="10">tRNA [GM37] methyltransferase</fullName>
    </alternativeName>
    <alternativeName>
        <fullName evidence="10">tRNA methyltransferase 5 homolog</fullName>
    </alternativeName>
</protein>
<comment type="catalytic activity">
    <reaction evidence="9 10">
        <text>guanosine(37) in tRNA + S-adenosyl-L-methionine = N(1)-methylguanosine(37) in tRNA + S-adenosyl-L-homocysteine + H(+)</text>
        <dbReference type="Rhea" id="RHEA:36899"/>
        <dbReference type="Rhea" id="RHEA-COMP:10145"/>
        <dbReference type="Rhea" id="RHEA-COMP:10147"/>
        <dbReference type="ChEBI" id="CHEBI:15378"/>
        <dbReference type="ChEBI" id="CHEBI:57856"/>
        <dbReference type="ChEBI" id="CHEBI:59789"/>
        <dbReference type="ChEBI" id="CHEBI:73542"/>
        <dbReference type="ChEBI" id="CHEBI:74269"/>
        <dbReference type="EC" id="2.1.1.228"/>
    </reaction>
</comment>
<feature type="transmembrane region" description="Helical" evidence="12">
    <location>
        <begin position="692"/>
        <end position="711"/>
    </location>
</feature>
<keyword evidence="5 10" id="KW-0949">S-adenosyl-L-methionine</keyword>
<evidence type="ECO:0000256" key="11">
    <source>
        <dbReference type="SAM" id="MobiDB-lite"/>
    </source>
</evidence>
<dbReference type="Gene3D" id="3.40.50.150">
    <property type="entry name" value="Vaccinia Virus protein VP39"/>
    <property type="match status" value="1"/>
</dbReference>
<evidence type="ECO:0000256" key="4">
    <source>
        <dbReference type="ARBA" id="ARBA00022679"/>
    </source>
</evidence>
<evidence type="ECO:0000256" key="3">
    <source>
        <dbReference type="ARBA" id="ARBA00022603"/>
    </source>
</evidence>
<dbReference type="SUPFAM" id="SSF53335">
    <property type="entry name" value="S-adenosyl-L-methionine-dependent methyltransferases"/>
    <property type="match status" value="1"/>
</dbReference>
<keyword evidence="12" id="KW-0472">Membrane</keyword>
<dbReference type="InterPro" id="IPR029063">
    <property type="entry name" value="SAM-dependent_MTases_sf"/>
</dbReference>
<name>A0A0D9QSQ1_PLAFR</name>
<dbReference type="EMBL" id="KQ001659">
    <property type="protein sequence ID" value="KJP88661.1"/>
    <property type="molecule type" value="Genomic_DNA"/>
</dbReference>
<dbReference type="CDD" id="cd07991">
    <property type="entry name" value="LPLAT_LPCAT1-like"/>
    <property type="match status" value="1"/>
</dbReference>
<dbReference type="Pfam" id="PF25133">
    <property type="entry name" value="TYW2_N_2"/>
    <property type="match status" value="1"/>
</dbReference>
<evidence type="ECO:0000313" key="15">
    <source>
        <dbReference type="Proteomes" id="UP000054561"/>
    </source>
</evidence>
<dbReference type="GO" id="GO:0005634">
    <property type="term" value="C:nucleus"/>
    <property type="evidence" value="ECO:0007669"/>
    <property type="project" value="UniProtKB-SubCell"/>
</dbReference>
<keyword evidence="12" id="KW-0812">Transmembrane</keyword>
<dbReference type="EC" id="2.1.1.228" evidence="10"/>
<dbReference type="SMART" id="SM00563">
    <property type="entry name" value="PlsC"/>
    <property type="match status" value="1"/>
</dbReference>
<dbReference type="InterPro" id="IPR045252">
    <property type="entry name" value="LPCAT1-like"/>
</dbReference>
<dbReference type="RefSeq" id="XP_012334799.1">
    <property type="nucleotide sequence ID" value="XM_012479376.1"/>
</dbReference>
<dbReference type="GeneID" id="24267055"/>
<comment type="similarity">
    <text evidence="1">Belongs to the class I-like SAM-binding methyltransferase superfamily. TRM5/TYW2 family.</text>
</comment>
<dbReference type="GO" id="GO:0052906">
    <property type="term" value="F:tRNA (guanine(37)-N1)-methyltransferase activity"/>
    <property type="evidence" value="ECO:0007669"/>
    <property type="project" value="UniProtKB-UniRule"/>
</dbReference>
<dbReference type="PANTHER" id="PTHR23245">
    <property type="entry name" value="TRNA METHYLTRANSFERASE"/>
    <property type="match status" value="1"/>
</dbReference>
<dbReference type="InterPro" id="IPR056743">
    <property type="entry name" value="TRM5-TYW2-like_MTfase"/>
</dbReference>
<accession>A0A0D9QSQ1</accession>
<dbReference type="SUPFAM" id="SSF69593">
    <property type="entry name" value="Glycerol-3-phosphate (1)-acyltransferase"/>
    <property type="match status" value="1"/>
</dbReference>
<dbReference type="InterPro" id="IPR025792">
    <property type="entry name" value="tRNA_Gua_MeTrfase_euk"/>
</dbReference>
<reference evidence="14 15" key="1">
    <citation type="submission" date="2014-03" db="EMBL/GenBank/DDBJ databases">
        <title>The Genome Sequence of Plasmodium fragile nilgiri.</title>
        <authorList>
            <consortium name="The Broad Institute Genomics Platform"/>
            <consortium name="The Broad Institute Genome Sequencing Center for Infectious Disease"/>
            <person name="Neafsey D."/>
            <person name="Duraisingh M."/>
            <person name="Young S.K."/>
            <person name="Zeng Q."/>
            <person name="Gargeya S."/>
            <person name="Abouelleil A."/>
            <person name="Alvarado L."/>
            <person name="Chapman S.B."/>
            <person name="Gainer-Dewar J."/>
            <person name="Goldberg J."/>
            <person name="Griggs A."/>
            <person name="Gujja S."/>
            <person name="Hansen M."/>
            <person name="Howarth C."/>
            <person name="Imamovic A."/>
            <person name="Larimer J."/>
            <person name="Pearson M."/>
            <person name="Poon T.W."/>
            <person name="Priest M."/>
            <person name="Roberts A."/>
            <person name="Saif S."/>
            <person name="Shea T."/>
            <person name="Sykes S."/>
            <person name="Wortman J."/>
            <person name="Nusbaum C."/>
            <person name="Birren B."/>
        </authorList>
    </citation>
    <scope>NUCLEOTIDE SEQUENCE [LARGE SCALE GENOMIC DNA]</scope>
    <source>
        <strain evidence="15">nilgiri</strain>
    </source>
</reference>
<evidence type="ECO:0000256" key="8">
    <source>
        <dbReference type="ARBA" id="ARBA00023242"/>
    </source>
</evidence>
<feature type="binding site" evidence="10">
    <location>
        <position position="307"/>
    </location>
    <ligand>
        <name>S-adenosyl-L-methionine</name>
        <dbReference type="ChEBI" id="CHEBI:59789"/>
    </ligand>
</feature>
<dbReference type="InterPro" id="IPR030382">
    <property type="entry name" value="MeTrfase_TRM5/TYW2"/>
</dbReference>
<dbReference type="Proteomes" id="UP000054561">
    <property type="component" value="Unassembled WGS sequence"/>
</dbReference>